<evidence type="ECO:0000256" key="9">
    <source>
        <dbReference type="ARBA" id="ARBA00023136"/>
    </source>
</evidence>
<dbReference type="PANTHER" id="PTHR43221">
    <property type="entry name" value="PROTEASE HTPX"/>
    <property type="match status" value="1"/>
</dbReference>
<protein>
    <submittedName>
        <fullName evidence="13">Heat shock protein HtpX</fullName>
    </submittedName>
</protein>
<feature type="transmembrane region" description="Helical" evidence="11">
    <location>
        <begin position="76"/>
        <end position="96"/>
    </location>
</feature>
<dbReference type="GO" id="GO:0046872">
    <property type="term" value="F:metal ion binding"/>
    <property type="evidence" value="ECO:0007669"/>
    <property type="project" value="UniProtKB-KW"/>
</dbReference>
<dbReference type="eggNOG" id="COG0501">
    <property type="taxonomic scope" value="Bacteria"/>
</dbReference>
<feature type="transmembrane region" description="Helical" evidence="11">
    <location>
        <begin position="47"/>
        <end position="70"/>
    </location>
</feature>
<dbReference type="OrthoDB" id="9810445at2"/>
<dbReference type="STRING" id="1229276.DI53_1375"/>
<keyword evidence="6 10" id="KW-0862">Zinc</keyword>
<dbReference type="GO" id="GO:0004222">
    <property type="term" value="F:metalloendopeptidase activity"/>
    <property type="evidence" value="ECO:0007669"/>
    <property type="project" value="InterPro"/>
</dbReference>
<evidence type="ECO:0000313" key="13">
    <source>
        <dbReference type="EMBL" id="KGE14875.1"/>
    </source>
</evidence>
<comment type="cofactor">
    <cofactor evidence="10">
        <name>Zn(2+)</name>
        <dbReference type="ChEBI" id="CHEBI:29105"/>
    </cofactor>
    <text evidence="10">Binds 1 zinc ion per subunit.</text>
</comment>
<evidence type="ECO:0000256" key="7">
    <source>
        <dbReference type="ARBA" id="ARBA00022989"/>
    </source>
</evidence>
<evidence type="ECO:0000256" key="4">
    <source>
        <dbReference type="ARBA" id="ARBA00022723"/>
    </source>
</evidence>
<dbReference type="PATRIC" id="fig|1229276.3.peg.1419"/>
<keyword evidence="8 10" id="KW-0482">Metalloprotease</keyword>
<evidence type="ECO:0000256" key="11">
    <source>
        <dbReference type="SAM" id="Phobius"/>
    </source>
</evidence>
<feature type="transmembrane region" description="Helical" evidence="11">
    <location>
        <begin position="6"/>
        <end position="26"/>
    </location>
</feature>
<keyword evidence="4" id="KW-0479">Metal-binding</keyword>
<keyword evidence="5 10" id="KW-0378">Hydrolase</keyword>
<evidence type="ECO:0000256" key="6">
    <source>
        <dbReference type="ARBA" id="ARBA00022833"/>
    </source>
</evidence>
<keyword evidence="7 11" id="KW-1133">Transmembrane helix</keyword>
<dbReference type="EMBL" id="JJMU01000022">
    <property type="protein sequence ID" value="KGE14875.1"/>
    <property type="molecule type" value="Genomic_DNA"/>
</dbReference>
<feature type="transmembrane region" description="Helical" evidence="11">
    <location>
        <begin position="207"/>
        <end position="228"/>
    </location>
</feature>
<evidence type="ECO:0000256" key="5">
    <source>
        <dbReference type="ARBA" id="ARBA00022801"/>
    </source>
</evidence>
<dbReference type="GO" id="GO:0006508">
    <property type="term" value="P:proteolysis"/>
    <property type="evidence" value="ECO:0007669"/>
    <property type="project" value="UniProtKB-KW"/>
</dbReference>
<feature type="domain" description="Peptidase M48" evidence="12">
    <location>
        <begin position="114"/>
        <end position="283"/>
    </location>
</feature>
<dbReference type="Gene3D" id="3.30.2010.10">
    <property type="entry name" value="Metalloproteases ('zincins'), catalytic domain"/>
    <property type="match status" value="1"/>
</dbReference>
<dbReference type="AlphaFoldDB" id="A0A0B8T9Z7"/>
<evidence type="ECO:0000256" key="8">
    <source>
        <dbReference type="ARBA" id="ARBA00023049"/>
    </source>
</evidence>
<dbReference type="Proteomes" id="UP000031802">
    <property type="component" value="Unassembled WGS sequence"/>
</dbReference>
<evidence type="ECO:0000313" key="14">
    <source>
        <dbReference type="Proteomes" id="UP000031802"/>
    </source>
</evidence>
<accession>A0A0B8T9Z7</accession>
<dbReference type="InterPro" id="IPR050083">
    <property type="entry name" value="HtpX_protease"/>
</dbReference>
<dbReference type="Pfam" id="PF01435">
    <property type="entry name" value="Peptidase_M48"/>
    <property type="match status" value="1"/>
</dbReference>
<evidence type="ECO:0000259" key="12">
    <source>
        <dbReference type="Pfam" id="PF01435"/>
    </source>
</evidence>
<feature type="transmembrane region" description="Helical" evidence="11">
    <location>
        <begin position="181"/>
        <end position="201"/>
    </location>
</feature>
<dbReference type="InterPro" id="IPR001915">
    <property type="entry name" value="Peptidase_M48"/>
</dbReference>
<evidence type="ECO:0000256" key="3">
    <source>
        <dbReference type="ARBA" id="ARBA00022692"/>
    </source>
</evidence>
<keyword evidence="1" id="KW-1003">Cell membrane</keyword>
<name>A0A0B8T9Z7_9SPHI</name>
<comment type="similarity">
    <text evidence="10">Belongs to the peptidase M48 family.</text>
</comment>
<proteinExistence type="inferred from homology"/>
<evidence type="ECO:0000256" key="2">
    <source>
        <dbReference type="ARBA" id="ARBA00022670"/>
    </source>
</evidence>
<evidence type="ECO:0000256" key="1">
    <source>
        <dbReference type="ARBA" id="ARBA00022475"/>
    </source>
</evidence>
<dbReference type="RefSeq" id="WP_037497013.1">
    <property type="nucleotide sequence ID" value="NZ_JJMU01000022.1"/>
</dbReference>
<evidence type="ECO:0000256" key="10">
    <source>
        <dbReference type="RuleBase" id="RU003983"/>
    </source>
</evidence>
<comment type="caution">
    <text evidence="13">The sequence shown here is derived from an EMBL/GenBank/DDBJ whole genome shotgun (WGS) entry which is preliminary data.</text>
</comment>
<dbReference type="PANTHER" id="PTHR43221:SF2">
    <property type="entry name" value="PROTEASE HTPX HOMOLOG"/>
    <property type="match status" value="1"/>
</dbReference>
<keyword evidence="9 11" id="KW-0472">Membrane</keyword>
<sequence length="285" mass="33172">MQFIIEINLVILIVSVFTRLMFLVLNPHERVATFFRKTALINLVIEFFFNLFALCVLISCCKLVSSVFALSSEFQYILYLSVVSVIVHFYSYFFYYTIDTYLNKKKEITGLFLEANLVNRNISVYEYDDKEFNAYSTGVFSNTRQILFSKKLYELLSKEERYGIIMHEVAHFEHHDLLKRYMLQVGLTMVFAFCMYFANQYDVIDEYLLTAIMGGLYGGLNVVLVGLISKKQEHAADMFSLQSTGKPYVIDALKRINTATQGMLNQKSLSYPTLDERIQFIKKYS</sequence>
<keyword evidence="14" id="KW-1185">Reference proteome</keyword>
<keyword evidence="3 11" id="KW-0812">Transmembrane</keyword>
<reference evidence="14" key="1">
    <citation type="submission" date="2014-04" db="EMBL/GenBank/DDBJ databases">
        <title>Whole-Genome optical mapping and complete genome sequence of Sphingobacterium deserti sp. nov., a new spaces isolated from desert in the west of China.</title>
        <authorList>
            <person name="Teng C."/>
            <person name="Zhou Z."/>
            <person name="Li X."/>
            <person name="Chen M."/>
            <person name="Lin M."/>
            <person name="Wang L."/>
            <person name="Su S."/>
            <person name="Zhang C."/>
            <person name="Zhang W."/>
        </authorList>
    </citation>
    <scope>NUCLEOTIDE SEQUENCE [LARGE SCALE GENOMIC DNA]</scope>
    <source>
        <strain evidence="14">ACCC05744</strain>
    </source>
</reference>
<keyword evidence="13" id="KW-0346">Stress response</keyword>
<keyword evidence="2 10" id="KW-0645">Protease</keyword>
<reference evidence="13 14" key="2">
    <citation type="journal article" date="2015" name="PLoS ONE">
        <title>Whole-Genome Optical Mapping and Finished Genome Sequence of Sphingobacterium deserti sp. nov., a New Species Isolated from the Western Desert of China.</title>
        <authorList>
            <person name="Teng C."/>
            <person name="Zhou Z."/>
            <person name="Molnar I."/>
            <person name="Li X."/>
            <person name="Tang R."/>
            <person name="Chen M."/>
            <person name="Wang L."/>
            <person name="Su S."/>
            <person name="Zhang W."/>
            <person name="Lin M."/>
        </authorList>
    </citation>
    <scope>NUCLEOTIDE SEQUENCE [LARGE SCALE GENOMIC DNA]</scope>
    <source>
        <strain evidence="14">ACCC05744</strain>
    </source>
</reference>
<organism evidence="13 14">
    <name type="scientific">Sphingobacterium deserti</name>
    <dbReference type="NCBI Taxonomy" id="1229276"/>
    <lineage>
        <taxon>Bacteria</taxon>
        <taxon>Pseudomonadati</taxon>
        <taxon>Bacteroidota</taxon>
        <taxon>Sphingobacteriia</taxon>
        <taxon>Sphingobacteriales</taxon>
        <taxon>Sphingobacteriaceae</taxon>
        <taxon>Sphingobacterium</taxon>
    </lineage>
</organism>
<gene>
    <name evidence="13" type="ORF">DI53_1375</name>
</gene>